<name>D2PW04_KRIFD</name>
<dbReference type="KEGG" id="kfl:Kfla_0539"/>
<protein>
    <submittedName>
        <fullName evidence="3">Uncharacterized protein</fullName>
    </submittedName>
</protein>
<feature type="compositionally biased region" description="Low complexity" evidence="1">
    <location>
        <begin position="36"/>
        <end position="49"/>
    </location>
</feature>
<dbReference type="OrthoDB" id="7949713at2"/>
<accession>D2PW04</accession>
<proteinExistence type="predicted"/>
<keyword evidence="4" id="KW-1185">Reference proteome</keyword>
<evidence type="ECO:0000313" key="4">
    <source>
        <dbReference type="Proteomes" id="UP000007967"/>
    </source>
</evidence>
<evidence type="ECO:0000313" key="3">
    <source>
        <dbReference type="EMBL" id="ADB29661.1"/>
    </source>
</evidence>
<dbReference type="eggNOG" id="ENOG50349H8">
    <property type="taxonomic scope" value="Bacteria"/>
</dbReference>
<reference evidence="4" key="1">
    <citation type="submission" date="2009-09" db="EMBL/GenBank/DDBJ databases">
        <title>The complete genome of Kribbella flavida DSM 17836.</title>
        <authorList>
            <consortium name="US DOE Joint Genome Institute (JGI-PGF)"/>
            <person name="Lucas S."/>
            <person name="Copeland A."/>
            <person name="Lapidus A."/>
            <person name="Glavina del Rio T."/>
            <person name="Dalin E."/>
            <person name="Tice H."/>
            <person name="Bruce D."/>
            <person name="Goodwin L."/>
            <person name="Pitluck S."/>
            <person name="Kyrpides N."/>
            <person name="Mavromatis K."/>
            <person name="Ivanova N."/>
            <person name="Saunders E."/>
            <person name="Brettin T."/>
            <person name="Detter J.C."/>
            <person name="Han C."/>
            <person name="Larimer F."/>
            <person name="Land M."/>
            <person name="Hauser L."/>
            <person name="Markowitz V."/>
            <person name="Cheng J.-F."/>
            <person name="Hugenholtz P."/>
            <person name="Woyke T."/>
            <person name="Wu D."/>
            <person name="Pukall R."/>
            <person name="Klenk H.-P."/>
            <person name="Eisen J.A."/>
        </authorList>
    </citation>
    <scope>NUCLEOTIDE SEQUENCE [LARGE SCALE GENOMIC DNA]</scope>
    <source>
        <strain evidence="4">DSM 17836 / JCM 10339 / NBRC 14399</strain>
    </source>
</reference>
<reference evidence="3 4" key="2">
    <citation type="journal article" date="2010" name="Stand. Genomic Sci.">
        <title>Complete genome sequence of Kribbella flavida type strain (IFO 14399).</title>
        <authorList>
            <person name="Pukall R."/>
            <person name="Lapidus A."/>
            <person name="Glavina Del Rio T."/>
            <person name="Copeland A."/>
            <person name="Tice H."/>
            <person name="Cheng J.-F."/>
            <person name="Lucas S."/>
            <person name="Chen F."/>
            <person name="Nolan M."/>
            <person name="LaButti K."/>
            <person name="Pati A."/>
            <person name="Ivanova N."/>
            <person name="Mavrommatis K."/>
            <person name="Mikhailova N."/>
            <person name="Pitluck S."/>
            <person name="Bruce D."/>
            <person name="Goodwin L."/>
            <person name="Land M."/>
            <person name="Hauser L."/>
            <person name="Chang Y.-J."/>
            <person name="Jeffries C.D."/>
            <person name="Chen A."/>
            <person name="Palaniappan K."/>
            <person name="Chain P."/>
            <person name="Rohde M."/>
            <person name="Goeker M."/>
            <person name="Bristow J."/>
            <person name="Eisen J.A."/>
            <person name="Markowitz V."/>
            <person name="Hugenholtz P."/>
            <person name="Kyrpides N.C."/>
            <person name="Klenk H.-P."/>
            <person name="Brettin T."/>
        </authorList>
    </citation>
    <scope>NUCLEOTIDE SEQUENCE [LARGE SCALE GENOMIC DNA]</scope>
    <source>
        <strain evidence="4">DSM 17836 / JCM 10339 / NBRC 14399</strain>
    </source>
</reference>
<organism evidence="3 4">
    <name type="scientific">Kribbella flavida (strain DSM 17836 / JCM 10339 / NBRC 14399)</name>
    <dbReference type="NCBI Taxonomy" id="479435"/>
    <lineage>
        <taxon>Bacteria</taxon>
        <taxon>Bacillati</taxon>
        <taxon>Actinomycetota</taxon>
        <taxon>Actinomycetes</taxon>
        <taxon>Propionibacteriales</taxon>
        <taxon>Kribbellaceae</taxon>
        <taxon>Kribbella</taxon>
    </lineage>
</organism>
<dbReference type="STRING" id="479435.Kfla_0539"/>
<dbReference type="AlphaFoldDB" id="D2PW04"/>
<dbReference type="EMBL" id="CP001736">
    <property type="protein sequence ID" value="ADB29661.1"/>
    <property type="molecule type" value="Genomic_DNA"/>
</dbReference>
<feature type="region of interest" description="Disordered" evidence="1">
    <location>
        <begin position="131"/>
        <end position="158"/>
    </location>
</feature>
<feature type="region of interest" description="Disordered" evidence="1">
    <location>
        <begin position="26"/>
        <end position="49"/>
    </location>
</feature>
<feature type="chain" id="PRO_5039206779" evidence="2">
    <location>
        <begin position="27"/>
        <end position="169"/>
    </location>
</feature>
<dbReference type="RefSeq" id="WP_012918217.1">
    <property type="nucleotide sequence ID" value="NC_013729.1"/>
</dbReference>
<sequence>MASFGLWRLLAVPLLTLAVASCNDSAGPGVATADQPTSGVPATSTPSASATPAGFSACMAGYGLQVEDPKPGQGLGIDPQVSGNPKFDEAMAACKQYLPGNTRTQSTDPAELAKYQAFAQCLRANGLPDFPDPKPGGDGGLFGSGVDRNSPAFQAASKKCEQHLAGTAG</sequence>
<dbReference type="Proteomes" id="UP000007967">
    <property type="component" value="Chromosome"/>
</dbReference>
<dbReference type="HOGENOM" id="CLU_121458_1_0_11"/>
<keyword evidence="2" id="KW-0732">Signal</keyword>
<evidence type="ECO:0000256" key="1">
    <source>
        <dbReference type="SAM" id="MobiDB-lite"/>
    </source>
</evidence>
<feature type="signal peptide" evidence="2">
    <location>
        <begin position="1"/>
        <end position="26"/>
    </location>
</feature>
<gene>
    <name evidence="3" type="ordered locus">Kfla_0539</name>
</gene>
<evidence type="ECO:0000256" key="2">
    <source>
        <dbReference type="SAM" id="SignalP"/>
    </source>
</evidence>